<dbReference type="SMART" id="SM00020">
    <property type="entry name" value="Tryp_SPc"/>
    <property type="match status" value="1"/>
</dbReference>
<accession>A0AAV2TBJ0</accession>
<dbReference type="GO" id="GO:0004252">
    <property type="term" value="F:serine-type endopeptidase activity"/>
    <property type="evidence" value="ECO:0007669"/>
    <property type="project" value="InterPro"/>
</dbReference>
<dbReference type="InterPro" id="IPR050430">
    <property type="entry name" value="Peptidase_S1"/>
</dbReference>
<keyword evidence="1" id="KW-1015">Disulfide bond</keyword>
<name>A0AAV2TBJ0_CALDB</name>
<feature type="chain" id="PRO_5043977027" description="Peptidase S1 domain-containing protein" evidence="2">
    <location>
        <begin position="21"/>
        <end position="271"/>
    </location>
</feature>
<comment type="caution">
    <text evidence="4">The sequence shown here is derived from an EMBL/GenBank/DDBJ whole genome shotgun (WGS) entry which is preliminary data.</text>
</comment>
<feature type="signal peptide" evidence="2">
    <location>
        <begin position="1"/>
        <end position="20"/>
    </location>
</feature>
<dbReference type="GO" id="GO:0006508">
    <property type="term" value="P:proteolysis"/>
    <property type="evidence" value="ECO:0007669"/>
    <property type="project" value="InterPro"/>
</dbReference>
<reference evidence="4" key="1">
    <citation type="submission" date="2024-06" db="EMBL/GenBank/DDBJ databases">
        <authorList>
            <person name="Liu X."/>
            <person name="Lenzi L."/>
            <person name="Haldenby T S."/>
            <person name="Uol C."/>
        </authorList>
    </citation>
    <scope>NUCLEOTIDE SEQUENCE</scope>
</reference>
<dbReference type="Pfam" id="PF00089">
    <property type="entry name" value="Trypsin"/>
    <property type="match status" value="1"/>
</dbReference>
<dbReference type="PANTHER" id="PTHR24276:SF98">
    <property type="entry name" value="FI18310P1-RELATED"/>
    <property type="match status" value="1"/>
</dbReference>
<feature type="domain" description="Peptidase S1" evidence="3">
    <location>
        <begin position="33"/>
        <end position="271"/>
    </location>
</feature>
<dbReference type="SUPFAM" id="SSF50494">
    <property type="entry name" value="Trypsin-like serine proteases"/>
    <property type="match status" value="1"/>
</dbReference>
<evidence type="ECO:0000256" key="2">
    <source>
        <dbReference type="SAM" id="SignalP"/>
    </source>
</evidence>
<dbReference type="InterPro" id="IPR001254">
    <property type="entry name" value="Trypsin_dom"/>
</dbReference>
<keyword evidence="2" id="KW-0732">Signal</keyword>
<sequence>MELMILAVFLSSVTRIFVSGDSKPRFGGLEYRVQNGFVADVGEFPSAVLLTGKVHRCTGTLITPNKILTAGHCACGDPMTMAFANVTSLKGRFNKSVHTRRIMHLDYPVAYTTSCNLLFDENMTDHSKLGGPYDMAILTTDQPFALHPGYIELSPVISSSTNKTVPPDFLGTSALVFGFGHDYHSRTEGTLRFGFVQLSKCPKNIAVNTKGALCASIERNYQIPDVGDSGGPIFNLKGEVIGVISIAGDGWIIFSSILTNAPFVKVCVRYQ</sequence>
<organism evidence="4 5">
    <name type="scientific">Calicophoron daubneyi</name>
    <name type="common">Rumen fluke</name>
    <name type="synonym">Paramphistomum daubneyi</name>
    <dbReference type="NCBI Taxonomy" id="300641"/>
    <lineage>
        <taxon>Eukaryota</taxon>
        <taxon>Metazoa</taxon>
        <taxon>Spiralia</taxon>
        <taxon>Lophotrochozoa</taxon>
        <taxon>Platyhelminthes</taxon>
        <taxon>Trematoda</taxon>
        <taxon>Digenea</taxon>
        <taxon>Plagiorchiida</taxon>
        <taxon>Pronocephalata</taxon>
        <taxon>Paramphistomoidea</taxon>
        <taxon>Paramphistomidae</taxon>
        <taxon>Calicophoron</taxon>
    </lineage>
</organism>
<dbReference type="InterPro" id="IPR018114">
    <property type="entry name" value="TRYPSIN_HIS"/>
</dbReference>
<evidence type="ECO:0000259" key="3">
    <source>
        <dbReference type="PROSITE" id="PS50240"/>
    </source>
</evidence>
<evidence type="ECO:0000313" key="5">
    <source>
        <dbReference type="Proteomes" id="UP001497525"/>
    </source>
</evidence>
<dbReference type="Gene3D" id="2.40.10.10">
    <property type="entry name" value="Trypsin-like serine proteases"/>
    <property type="match status" value="1"/>
</dbReference>
<dbReference type="PANTHER" id="PTHR24276">
    <property type="entry name" value="POLYSERASE-RELATED"/>
    <property type="match status" value="1"/>
</dbReference>
<gene>
    <name evidence="4" type="ORF">CDAUBV1_LOCUS7833</name>
</gene>
<evidence type="ECO:0000313" key="4">
    <source>
        <dbReference type="EMBL" id="CAL5134454.1"/>
    </source>
</evidence>
<dbReference type="EMBL" id="CAXLJL010000201">
    <property type="protein sequence ID" value="CAL5134454.1"/>
    <property type="molecule type" value="Genomic_DNA"/>
</dbReference>
<protein>
    <recommendedName>
        <fullName evidence="3">Peptidase S1 domain-containing protein</fullName>
    </recommendedName>
</protein>
<dbReference type="InterPro" id="IPR009003">
    <property type="entry name" value="Peptidase_S1_PA"/>
</dbReference>
<dbReference type="PROSITE" id="PS00134">
    <property type="entry name" value="TRYPSIN_HIS"/>
    <property type="match status" value="1"/>
</dbReference>
<dbReference type="InterPro" id="IPR043504">
    <property type="entry name" value="Peptidase_S1_PA_chymotrypsin"/>
</dbReference>
<evidence type="ECO:0000256" key="1">
    <source>
        <dbReference type="ARBA" id="ARBA00023157"/>
    </source>
</evidence>
<dbReference type="Proteomes" id="UP001497525">
    <property type="component" value="Unassembled WGS sequence"/>
</dbReference>
<dbReference type="PROSITE" id="PS50240">
    <property type="entry name" value="TRYPSIN_DOM"/>
    <property type="match status" value="1"/>
</dbReference>
<dbReference type="AlphaFoldDB" id="A0AAV2TBJ0"/>
<proteinExistence type="predicted"/>